<reference evidence="2 3" key="1">
    <citation type="submission" date="2013-09" db="EMBL/GenBank/DDBJ databases">
        <title>Genome sequencing of Arenimonas oryziterrae.</title>
        <authorList>
            <person name="Chen F."/>
            <person name="Wang G."/>
        </authorList>
    </citation>
    <scope>NUCLEOTIDE SEQUENCE [LARGE SCALE GENOMIC DNA]</scope>
    <source>
        <strain evidence="2 3">YC6267</strain>
    </source>
</reference>
<feature type="domain" description="YdhG-like" evidence="1">
    <location>
        <begin position="19"/>
        <end position="108"/>
    </location>
</feature>
<dbReference type="SUPFAM" id="SSF159888">
    <property type="entry name" value="YdhG-like"/>
    <property type="match status" value="1"/>
</dbReference>
<dbReference type="RefSeq" id="WP_022970007.1">
    <property type="nucleotide sequence ID" value="NZ_ATVD01000005.1"/>
</dbReference>
<organism evidence="2 3">
    <name type="scientific">Arenimonas oryziterrae DSM 21050 = YC6267</name>
    <dbReference type="NCBI Taxonomy" id="1121015"/>
    <lineage>
        <taxon>Bacteria</taxon>
        <taxon>Pseudomonadati</taxon>
        <taxon>Pseudomonadota</taxon>
        <taxon>Gammaproteobacteria</taxon>
        <taxon>Lysobacterales</taxon>
        <taxon>Lysobacteraceae</taxon>
        <taxon>Arenimonas</taxon>
    </lineage>
</organism>
<evidence type="ECO:0000313" key="2">
    <source>
        <dbReference type="EMBL" id="KFN43050.1"/>
    </source>
</evidence>
<dbReference type="Gene3D" id="3.90.1150.200">
    <property type="match status" value="1"/>
</dbReference>
<sequence>MPRPTTIAEYLQAAPREGQPHLRRLYALLKRVAPNAQEAIKWGNPFFVEPRFVFAFSAHKAHVNFVPSAASLAAFGEELKSYRTTQNMLQLPYDQPLPEDLIRRIAEHCVQTVSEREDAGFW</sequence>
<comment type="caution">
    <text evidence="2">The sequence shown here is derived from an EMBL/GenBank/DDBJ whole genome shotgun (WGS) entry which is preliminary data.</text>
</comment>
<proteinExistence type="predicted"/>
<keyword evidence="3" id="KW-1185">Reference proteome</keyword>
<protein>
    <recommendedName>
        <fullName evidence="1">YdhG-like domain-containing protein</fullName>
    </recommendedName>
</protein>
<evidence type="ECO:0000259" key="1">
    <source>
        <dbReference type="Pfam" id="PF08818"/>
    </source>
</evidence>
<dbReference type="Pfam" id="PF08818">
    <property type="entry name" value="DUF1801"/>
    <property type="match status" value="1"/>
</dbReference>
<dbReference type="STRING" id="1121015.GCA_000420545_02399"/>
<dbReference type="EMBL" id="AVCI01000006">
    <property type="protein sequence ID" value="KFN43050.1"/>
    <property type="molecule type" value="Genomic_DNA"/>
</dbReference>
<accession>A0A091BFA2</accession>
<gene>
    <name evidence="2" type="ORF">N789_10840</name>
</gene>
<dbReference type="OrthoDB" id="9811812at2"/>
<dbReference type="PATRIC" id="fig|1121015.4.peg.1647"/>
<dbReference type="eggNOG" id="COG5646">
    <property type="taxonomic scope" value="Bacteria"/>
</dbReference>
<dbReference type="Proteomes" id="UP000029385">
    <property type="component" value="Unassembled WGS sequence"/>
</dbReference>
<evidence type="ECO:0000313" key="3">
    <source>
        <dbReference type="Proteomes" id="UP000029385"/>
    </source>
</evidence>
<dbReference type="AlphaFoldDB" id="A0A091BFA2"/>
<dbReference type="InterPro" id="IPR014922">
    <property type="entry name" value="YdhG-like"/>
</dbReference>
<name>A0A091BFA2_9GAMM</name>